<keyword evidence="5" id="KW-0418">Kinase</keyword>
<evidence type="ECO:0000256" key="3">
    <source>
        <dbReference type="ARBA" id="ARBA00022679"/>
    </source>
</evidence>
<keyword evidence="10" id="KW-1185">Reference proteome</keyword>
<comment type="caution">
    <text evidence="9">The sequence shown here is derived from an EMBL/GenBank/DDBJ whole genome shotgun (WGS) entry which is preliminary data.</text>
</comment>
<feature type="domain" description="KaiC" evidence="8">
    <location>
        <begin position="246"/>
        <end position="478"/>
    </location>
</feature>
<dbReference type="InterPro" id="IPR003593">
    <property type="entry name" value="AAA+_ATPase"/>
</dbReference>
<reference evidence="10" key="1">
    <citation type="journal article" date="2019" name="Int. J. Syst. Evol. Microbiol.">
        <title>The Global Catalogue of Microorganisms (GCM) 10K type strain sequencing project: providing services to taxonomists for standard genome sequencing and annotation.</title>
        <authorList>
            <consortium name="The Broad Institute Genomics Platform"/>
            <consortium name="The Broad Institute Genome Sequencing Center for Infectious Disease"/>
            <person name="Wu L."/>
            <person name="Ma J."/>
        </authorList>
    </citation>
    <scope>NUCLEOTIDE SEQUENCE [LARGE SCALE GENOMIC DNA]</scope>
    <source>
        <strain evidence="10">CGMCC 1.16855</strain>
    </source>
</reference>
<evidence type="ECO:0000313" key="10">
    <source>
        <dbReference type="Proteomes" id="UP001595420"/>
    </source>
</evidence>
<organism evidence="9 10">
    <name type="scientific">Falsiroseomonas tokyonensis</name>
    <dbReference type="NCBI Taxonomy" id="430521"/>
    <lineage>
        <taxon>Bacteria</taxon>
        <taxon>Pseudomonadati</taxon>
        <taxon>Pseudomonadota</taxon>
        <taxon>Alphaproteobacteria</taxon>
        <taxon>Acetobacterales</taxon>
        <taxon>Roseomonadaceae</taxon>
        <taxon>Falsiroseomonas</taxon>
    </lineage>
</organism>
<dbReference type="InterPro" id="IPR014774">
    <property type="entry name" value="KaiC-like_dom"/>
</dbReference>
<evidence type="ECO:0000256" key="6">
    <source>
        <dbReference type="ARBA" id="ARBA00022801"/>
    </source>
</evidence>
<keyword evidence="2" id="KW-0597">Phosphoprotein</keyword>
<dbReference type="Proteomes" id="UP001595420">
    <property type="component" value="Unassembled WGS sequence"/>
</dbReference>
<evidence type="ECO:0000313" key="9">
    <source>
        <dbReference type="EMBL" id="MFC3000815.1"/>
    </source>
</evidence>
<evidence type="ECO:0000259" key="8">
    <source>
        <dbReference type="PROSITE" id="PS51146"/>
    </source>
</evidence>
<feature type="region of interest" description="Disordered" evidence="7">
    <location>
        <begin position="534"/>
        <end position="566"/>
    </location>
</feature>
<dbReference type="Pfam" id="PF06745">
    <property type="entry name" value="ATPase"/>
    <property type="match status" value="2"/>
</dbReference>
<dbReference type="EMBL" id="JBHRSB010000003">
    <property type="protein sequence ID" value="MFC3000815.1"/>
    <property type="molecule type" value="Genomic_DNA"/>
</dbReference>
<dbReference type="PROSITE" id="PS51146">
    <property type="entry name" value="KAIC"/>
    <property type="match status" value="2"/>
</dbReference>
<sequence>MGKAPTGIAGLDEITRGGLPSGRVTLIEGGPGAGKTLLALQTLAHGVAEDGAPAIFVAFEEEPARIRENCSGFAWANGGDWQRATFFLDAQPSPDLVQIGSFDLGGLLAAVGALVQETGARRIVFDSIDVVLALLPDDTMRRRELYRLHRWLLARQLTAILTAKTEEGEAGPQHAPLRSFLQFMVDCAILLRHQVVAGVSQRSLRVLKYRGSAFAENQAPLLIGAGGIEVAFTGRQRDLGSEVTQERISTGVARLDAMLEGGYHRGASVLISGAPGTAKTTLCGSFADAACRRGEQTLLVSFDSHGDEIIRNLASVAIHLAPHIASGHLRILAARSIHGSAEAHLMWLKAEALAHGTRCLIIDPLSALSQDGNVDFSHGVAERLIDWAKASNMTLLCTSLISHANPEQEGTPLQVSTIADTWLHLSYVVRAGERNRALTIIKSRGTGHSSQVRELLLTRQGVTLQDVYTSDGEVLMGTLRWARENEDRQRAKAEAAEAELQRLKLEAEAAEIEGRLALLRRQLELKQAEAAALRQSGQLRSADTLRTRSELGHRRMADDPKEIADA</sequence>
<dbReference type="RefSeq" id="WP_216836882.1">
    <property type="nucleotide sequence ID" value="NZ_JAFNJS010000003.1"/>
</dbReference>
<keyword evidence="6" id="KW-0378">Hydrolase</keyword>
<protein>
    <recommendedName>
        <fullName evidence="1">non-specific serine/threonine protein kinase</fullName>
        <ecNumber evidence="1">2.7.11.1</ecNumber>
    </recommendedName>
</protein>
<dbReference type="InterPro" id="IPR010624">
    <property type="entry name" value="KaiC_dom"/>
</dbReference>
<dbReference type="EC" id="2.7.11.1" evidence="1"/>
<dbReference type="SMART" id="SM00382">
    <property type="entry name" value="AAA"/>
    <property type="match status" value="2"/>
</dbReference>
<feature type="compositionally biased region" description="Basic and acidic residues" evidence="7">
    <location>
        <begin position="543"/>
        <end position="566"/>
    </location>
</feature>
<evidence type="ECO:0000256" key="4">
    <source>
        <dbReference type="ARBA" id="ARBA00022737"/>
    </source>
</evidence>
<dbReference type="PIRSF" id="PIRSF039117">
    <property type="entry name" value="KaiC"/>
    <property type="match status" value="1"/>
</dbReference>
<dbReference type="GO" id="GO:0004674">
    <property type="term" value="F:protein serine/threonine kinase activity"/>
    <property type="evidence" value="ECO:0007669"/>
    <property type="project" value="UniProtKB-EC"/>
</dbReference>
<name>A0ABV7BSY2_9PROT</name>
<proteinExistence type="predicted"/>
<dbReference type="PANTHER" id="PTHR42926">
    <property type="match status" value="1"/>
</dbReference>
<accession>A0ABV7BSY2</accession>
<keyword evidence="3 9" id="KW-0808">Transferase</keyword>
<dbReference type="PANTHER" id="PTHR42926:SF1">
    <property type="entry name" value="CIRCADIAN CLOCK OSCILLATOR PROTEIN KAIC 1"/>
    <property type="match status" value="1"/>
</dbReference>
<dbReference type="InterPro" id="IPR030665">
    <property type="entry name" value="KaiC"/>
</dbReference>
<evidence type="ECO:0000256" key="5">
    <source>
        <dbReference type="ARBA" id="ARBA00022777"/>
    </source>
</evidence>
<feature type="domain" description="KaiC" evidence="8">
    <location>
        <begin position="2"/>
        <end position="245"/>
    </location>
</feature>
<dbReference type="NCBIfam" id="NF006799">
    <property type="entry name" value="PRK09302.1"/>
    <property type="match status" value="1"/>
</dbReference>
<keyword evidence="4" id="KW-0677">Repeat</keyword>
<evidence type="ECO:0000256" key="2">
    <source>
        <dbReference type="ARBA" id="ARBA00022553"/>
    </source>
</evidence>
<dbReference type="InterPro" id="IPR051347">
    <property type="entry name" value="Circadian_clock_KaiC-rel"/>
</dbReference>
<evidence type="ECO:0000256" key="1">
    <source>
        <dbReference type="ARBA" id="ARBA00012513"/>
    </source>
</evidence>
<gene>
    <name evidence="9" type="primary">kaiC</name>
    <name evidence="9" type="ORF">ACFOD3_12990</name>
</gene>
<evidence type="ECO:0000256" key="7">
    <source>
        <dbReference type="SAM" id="MobiDB-lite"/>
    </source>
</evidence>